<organism evidence="3 4">
    <name type="scientific">Hemibagrus guttatus</name>
    <dbReference type="NCBI Taxonomy" id="175788"/>
    <lineage>
        <taxon>Eukaryota</taxon>
        <taxon>Metazoa</taxon>
        <taxon>Chordata</taxon>
        <taxon>Craniata</taxon>
        <taxon>Vertebrata</taxon>
        <taxon>Euteleostomi</taxon>
        <taxon>Actinopterygii</taxon>
        <taxon>Neopterygii</taxon>
        <taxon>Teleostei</taxon>
        <taxon>Ostariophysi</taxon>
        <taxon>Siluriformes</taxon>
        <taxon>Bagridae</taxon>
        <taxon>Hemibagrus</taxon>
    </lineage>
</organism>
<dbReference type="SUPFAM" id="SSF46689">
    <property type="entry name" value="Homeodomain-like"/>
    <property type="match status" value="1"/>
</dbReference>
<dbReference type="GO" id="GO:0003677">
    <property type="term" value="F:DNA binding"/>
    <property type="evidence" value="ECO:0007669"/>
    <property type="project" value="InterPro"/>
</dbReference>
<dbReference type="Proteomes" id="UP001274896">
    <property type="component" value="Unassembled WGS sequence"/>
</dbReference>
<dbReference type="NCBIfam" id="NF033545">
    <property type="entry name" value="transpos_IS630"/>
    <property type="match status" value="1"/>
</dbReference>
<dbReference type="GO" id="GO:0015074">
    <property type="term" value="P:DNA integration"/>
    <property type="evidence" value="ECO:0007669"/>
    <property type="project" value="InterPro"/>
</dbReference>
<dbReference type="InterPro" id="IPR036397">
    <property type="entry name" value="RNaseH_sf"/>
</dbReference>
<evidence type="ECO:0000313" key="3">
    <source>
        <dbReference type="EMBL" id="KAK3521441.1"/>
    </source>
</evidence>
<feature type="domain" description="Tc1-like transposase DDE" evidence="2">
    <location>
        <begin position="153"/>
        <end position="306"/>
    </location>
</feature>
<dbReference type="Pfam" id="PF01498">
    <property type="entry name" value="HTH_Tnp_Tc3_2"/>
    <property type="match status" value="1"/>
</dbReference>
<dbReference type="EMBL" id="JAUCMX010000015">
    <property type="protein sequence ID" value="KAK3521441.1"/>
    <property type="molecule type" value="Genomic_DNA"/>
</dbReference>
<evidence type="ECO:0000259" key="1">
    <source>
        <dbReference type="Pfam" id="PF01498"/>
    </source>
</evidence>
<name>A0AAE0QGE9_9TELE</name>
<accession>A0AAE0QGE9</accession>
<evidence type="ECO:0000313" key="4">
    <source>
        <dbReference type="Proteomes" id="UP001274896"/>
    </source>
</evidence>
<dbReference type="InterPro" id="IPR009057">
    <property type="entry name" value="Homeodomain-like_sf"/>
</dbReference>
<dbReference type="GO" id="GO:0006313">
    <property type="term" value="P:DNA transposition"/>
    <property type="evidence" value="ECO:0007669"/>
    <property type="project" value="InterPro"/>
</dbReference>
<reference evidence="3" key="1">
    <citation type="submission" date="2023-06" db="EMBL/GenBank/DDBJ databases">
        <title>Male Hemibagrus guttatus genome.</title>
        <authorList>
            <person name="Bian C."/>
        </authorList>
    </citation>
    <scope>NUCLEOTIDE SEQUENCE</scope>
    <source>
        <strain evidence="3">Male_cb2023</strain>
        <tissue evidence="3">Muscle</tissue>
    </source>
</reference>
<dbReference type="PANTHER" id="PTHR23022:SF119">
    <property type="entry name" value="TC1-LIKE TRANSPOSASE DDE DOMAIN-CONTAINING PROTEIN"/>
    <property type="match status" value="1"/>
</dbReference>
<evidence type="ECO:0000259" key="2">
    <source>
        <dbReference type="Pfam" id="PF13358"/>
    </source>
</evidence>
<dbReference type="Pfam" id="PF13358">
    <property type="entry name" value="DDE_3"/>
    <property type="match status" value="1"/>
</dbReference>
<evidence type="ECO:0008006" key="5">
    <source>
        <dbReference type="Google" id="ProtNLM"/>
    </source>
</evidence>
<proteinExistence type="predicted"/>
<protein>
    <recommendedName>
        <fullName evidence="5">Transposase</fullName>
    </recommendedName>
</protein>
<dbReference type="InterPro" id="IPR047655">
    <property type="entry name" value="Transpos_IS630-like"/>
</dbReference>
<dbReference type="AlphaFoldDB" id="A0AAE0QGE9"/>
<sequence length="345" mass="38927">MASQFGSLGYTITGKTADLTVHSIIDTLHKEGKPQTFIAKEAGCSQSVVSKHVNRKLSGRKKCGRKRCTINRENRSLMRIVKQNPFKNLSELHKEWTEAGVKASRATTHRHVKEFGYSCRIPLVKPLLNHRCQRCLTWAKEKKNWTVAQWSKVLFSDESKFCISFGNQGNQPKVWRKGGEAHSLSCLKSSVKFPQSVMIWGAMSSAGVGPLCFLKTKVTALVYQEILEHFMLPSADQLFEDADFIFQQDLAPVHTAKSTKSWLNDHGVGVLDWPENSPDLNPIENLWGIVKWKMSNKRPKNADELKATVKETWASIPPQQCHKLITSMPRQIEAVIKAKGAPTKY</sequence>
<comment type="caution">
    <text evidence="3">The sequence shown here is derived from an EMBL/GenBank/DDBJ whole genome shotgun (WGS) entry which is preliminary data.</text>
</comment>
<dbReference type="InterPro" id="IPR038717">
    <property type="entry name" value="Tc1-like_DDE_dom"/>
</dbReference>
<dbReference type="PANTHER" id="PTHR23022">
    <property type="entry name" value="TRANSPOSABLE ELEMENT-RELATED"/>
    <property type="match status" value="1"/>
</dbReference>
<gene>
    <name evidence="3" type="ORF">QTP70_004974</name>
</gene>
<feature type="domain" description="Transposase Tc1-like" evidence="1">
    <location>
        <begin position="75"/>
        <end position="143"/>
    </location>
</feature>
<dbReference type="InterPro" id="IPR002492">
    <property type="entry name" value="Transposase_Tc1-like"/>
</dbReference>
<dbReference type="Gene3D" id="3.30.420.10">
    <property type="entry name" value="Ribonuclease H-like superfamily/Ribonuclease H"/>
    <property type="match status" value="1"/>
</dbReference>
<dbReference type="InterPro" id="IPR052338">
    <property type="entry name" value="Transposase_5"/>
</dbReference>
<keyword evidence="4" id="KW-1185">Reference proteome</keyword>